<name>A0A6C0EU94_9ZZZZ</name>
<keyword evidence="1" id="KW-0812">Transmembrane</keyword>
<evidence type="ECO:0000313" key="2">
    <source>
        <dbReference type="EMBL" id="QHT32578.1"/>
    </source>
</evidence>
<feature type="transmembrane region" description="Helical" evidence="1">
    <location>
        <begin position="60"/>
        <end position="79"/>
    </location>
</feature>
<sequence>MYRRRTSKLLKISTNEEDLEPEEKMNNNIDTTENVENVVLEEHDVVKPPSICSRIICKMTYLLSISKVYLVWILIHYGMSHCYVKFCTPPSVYGLIISPLLSSAPHCKAMRWAIYTGANTIESMWVIIGTWICAKMVNAL</sequence>
<keyword evidence="1" id="KW-1133">Transmembrane helix</keyword>
<dbReference type="AlphaFoldDB" id="A0A6C0EU94"/>
<keyword evidence="1" id="KW-0472">Membrane</keyword>
<reference evidence="2" key="1">
    <citation type="journal article" date="2020" name="Nature">
        <title>Giant virus diversity and host interactions through global metagenomics.</title>
        <authorList>
            <person name="Schulz F."/>
            <person name="Roux S."/>
            <person name="Paez-Espino D."/>
            <person name="Jungbluth S."/>
            <person name="Walsh D.A."/>
            <person name="Denef V.J."/>
            <person name="McMahon K.D."/>
            <person name="Konstantinidis K.T."/>
            <person name="Eloe-Fadrosh E.A."/>
            <person name="Kyrpides N.C."/>
            <person name="Woyke T."/>
        </authorList>
    </citation>
    <scope>NUCLEOTIDE SEQUENCE</scope>
    <source>
        <strain evidence="2">GVMAG-M-3300009161-30</strain>
    </source>
</reference>
<dbReference type="EMBL" id="MN738945">
    <property type="protein sequence ID" value="QHT32578.1"/>
    <property type="molecule type" value="Genomic_DNA"/>
</dbReference>
<organism evidence="2">
    <name type="scientific">viral metagenome</name>
    <dbReference type="NCBI Taxonomy" id="1070528"/>
    <lineage>
        <taxon>unclassified sequences</taxon>
        <taxon>metagenomes</taxon>
        <taxon>organismal metagenomes</taxon>
    </lineage>
</organism>
<evidence type="ECO:0000256" key="1">
    <source>
        <dbReference type="SAM" id="Phobius"/>
    </source>
</evidence>
<protein>
    <submittedName>
        <fullName evidence="2">Uncharacterized protein</fullName>
    </submittedName>
</protein>
<accession>A0A6C0EU94</accession>
<proteinExistence type="predicted"/>